<sequence length="313" mass="35957">MTTVDYNRPCPSPRILELARPKEYKEAWKATRPWRKLVWGNQESIWTVTRAAKTAKPTERIVYLAKPKKNHHGELAQNRGKFLHSCGQGSSIWKIPLSALNFEPSERLKKLAKPKRFSKDYQENRPAFDLGCGRGSSIWHVSPAAQFCETSPRVLQLAYPKTCNLEFKYNKEVETYISLGTRMASITPRLECLSIPKIKEDSHLYFDRGQPEQPIRPVSKPARKALATSRIQQLAKYKEIPSNYLPERGVMWAITSTVRNSSASLRTVELAKPIMRQPMDMLQYDTEAFKVKALAKKSMCTQRIKELAEPIHR</sequence>
<name>A0AAD8LUE2_ACIOX</name>
<keyword evidence="1" id="KW-0677">Repeat</keyword>
<keyword evidence="3" id="KW-1185">Reference proteome</keyword>
<accession>A0AAD8LUE2</accession>
<dbReference type="InterPro" id="IPR006623">
    <property type="entry name" value="THEG"/>
</dbReference>
<evidence type="ECO:0000256" key="1">
    <source>
        <dbReference type="ARBA" id="ARBA00022737"/>
    </source>
</evidence>
<organism evidence="2 3">
    <name type="scientific">Acipenser oxyrinchus oxyrinchus</name>
    <dbReference type="NCBI Taxonomy" id="40147"/>
    <lineage>
        <taxon>Eukaryota</taxon>
        <taxon>Metazoa</taxon>
        <taxon>Chordata</taxon>
        <taxon>Craniata</taxon>
        <taxon>Vertebrata</taxon>
        <taxon>Euteleostomi</taxon>
        <taxon>Actinopterygii</taxon>
        <taxon>Chondrostei</taxon>
        <taxon>Acipenseriformes</taxon>
        <taxon>Acipenseridae</taxon>
        <taxon>Acipenser</taxon>
    </lineage>
</organism>
<protein>
    <submittedName>
        <fullName evidence="2">Testicular haploid expressed gene protein-like</fullName>
    </submittedName>
</protein>
<evidence type="ECO:0000313" key="3">
    <source>
        <dbReference type="Proteomes" id="UP001230051"/>
    </source>
</evidence>
<gene>
    <name evidence="2" type="primary">THEGL</name>
    <name evidence="2" type="ORF">AOXY_G2730</name>
</gene>
<dbReference type="EMBL" id="JAGXEW010000002">
    <property type="protein sequence ID" value="KAK1175092.1"/>
    <property type="molecule type" value="Genomic_DNA"/>
</dbReference>
<dbReference type="PANTHER" id="PTHR15901:SF15">
    <property type="entry name" value="TESTICULAR HAPLOID EXPRESSED GENE PROTEIN-LIKE"/>
    <property type="match status" value="1"/>
</dbReference>
<dbReference type="InterPro" id="IPR042401">
    <property type="entry name" value="SPMAP2-like"/>
</dbReference>
<dbReference type="Pfam" id="PF14912">
    <property type="entry name" value="THEG"/>
    <property type="match status" value="3"/>
</dbReference>
<dbReference type="Proteomes" id="UP001230051">
    <property type="component" value="Unassembled WGS sequence"/>
</dbReference>
<comment type="caution">
    <text evidence="2">The sequence shown here is derived from an EMBL/GenBank/DDBJ whole genome shotgun (WGS) entry which is preliminary data.</text>
</comment>
<dbReference type="SMART" id="SM00705">
    <property type="entry name" value="THEG"/>
    <property type="match status" value="8"/>
</dbReference>
<dbReference type="PANTHER" id="PTHR15901">
    <property type="entry name" value="TESTICULAR HAPLOID EXPRESSED GENE PROTEIN"/>
    <property type="match status" value="1"/>
</dbReference>
<reference evidence="2" key="1">
    <citation type="submission" date="2022-02" db="EMBL/GenBank/DDBJ databases">
        <title>Atlantic sturgeon de novo genome assembly.</title>
        <authorList>
            <person name="Stock M."/>
            <person name="Klopp C."/>
            <person name="Guiguen Y."/>
            <person name="Cabau C."/>
            <person name="Parinello H."/>
            <person name="Santidrian Yebra-Pimentel E."/>
            <person name="Kuhl H."/>
            <person name="Dirks R.P."/>
            <person name="Guessner J."/>
            <person name="Wuertz S."/>
            <person name="Du K."/>
            <person name="Schartl M."/>
        </authorList>
    </citation>
    <scope>NUCLEOTIDE SEQUENCE</scope>
    <source>
        <strain evidence="2">STURGEONOMICS-FGT-2020</strain>
        <tissue evidence="2">Whole blood</tissue>
    </source>
</reference>
<proteinExistence type="predicted"/>
<dbReference type="AlphaFoldDB" id="A0AAD8LUE2"/>
<evidence type="ECO:0000313" key="2">
    <source>
        <dbReference type="EMBL" id="KAK1175092.1"/>
    </source>
</evidence>